<dbReference type="AlphaFoldDB" id="A0A9D1FI13"/>
<comment type="caution">
    <text evidence="10">The sequence shown here is derived from an EMBL/GenBank/DDBJ whole genome shotgun (WGS) entry which is preliminary data.</text>
</comment>
<evidence type="ECO:0000256" key="7">
    <source>
        <dbReference type="ARBA" id="ARBA00037993"/>
    </source>
</evidence>
<keyword evidence="2" id="KW-0436">Ligase</keyword>
<evidence type="ECO:0000256" key="8">
    <source>
        <dbReference type="ARBA" id="ARBA00039149"/>
    </source>
</evidence>
<dbReference type="InterPro" id="IPR018317">
    <property type="entry name" value="QueC"/>
</dbReference>
<organism evidence="10 11">
    <name type="scientific">Candidatus Galligastranaerophilus intestinavium</name>
    <dbReference type="NCBI Taxonomy" id="2840836"/>
    <lineage>
        <taxon>Bacteria</taxon>
        <taxon>Candidatus Galligastranaerophilus</taxon>
    </lineage>
</organism>
<dbReference type="EC" id="6.3.4.20" evidence="8"/>
<keyword evidence="5" id="KW-0862">Zinc</keyword>
<sequence length="224" mass="25060">MNKKAVILLSGGLDSLVSLAAAKDFCNVELALTFDYSQRALDEEIEAASLISRFYKIEHKVIKLPFLAEITNNALVDSHADLEFEKLDKNSAKAVWVPNRNGLFLNIAASFADSMGYDYIIIGANKEEAGTFSDNSVEFLKRADGFFEYSTLKHPKILAPLAKLEKHEIINFALDKKVPLEYLKSCYNSKKLSGVKHCGKCESCKRLRAAILKSVNKDLIKLFF</sequence>
<evidence type="ECO:0000256" key="3">
    <source>
        <dbReference type="ARBA" id="ARBA00022723"/>
    </source>
</evidence>
<evidence type="ECO:0000256" key="6">
    <source>
        <dbReference type="ARBA" id="ARBA00022840"/>
    </source>
</evidence>
<evidence type="ECO:0000256" key="9">
    <source>
        <dbReference type="ARBA" id="ARBA00047890"/>
    </source>
</evidence>
<reference evidence="10" key="2">
    <citation type="journal article" date="2021" name="PeerJ">
        <title>Extensive microbial diversity within the chicken gut microbiome revealed by metagenomics and culture.</title>
        <authorList>
            <person name="Gilroy R."/>
            <person name="Ravi A."/>
            <person name="Getino M."/>
            <person name="Pursley I."/>
            <person name="Horton D.L."/>
            <person name="Alikhan N.F."/>
            <person name="Baker D."/>
            <person name="Gharbi K."/>
            <person name="Hall N."/>
            <person name="Watson M."/>
            <person name="Adriaenssens E.M."/>
            <person name="Foster-Nyarko E."/>
            <person name="Jarju S."/>
            <person name="Secka A."/>
            <person name="Antonio M."/>
            <person name="Oren A."/>
            <person name="Chaudhuri R.R."/>
            <person name="La Ragione R."/>
            <person name="Hildebrand F."/>
            <person name="Pallen M.J."/>
        </authorList>
    </citation>
    <scope>NUCLEOTIDE SEQUENCE</scope>
    <source>
        <strain evidence="10">CHK152-2871</strain>
    </source>
</reference>
<keyword evidence="6" id="KW-0067">ATP-binding</keyword>
<accession>A0A9D1FI13</accession>
<dbReference type="InterPro" id="IPR014729">
    <property type="entry name" value="Rossmann-like_a/b/a_fold"/>
</dbReference>
<evidence type="ECO:0000256" key="4">
    <source>
        <dbReference type="ARBA" id="ARBA00022741"/>
    </source>
</evidence>
<dbReference type="PIRSF" id="PIRSF006293">
    <property type="entry name" value="ExsB"/>
    <property type="match status" value="1"/>
</dbReference>
<evidence type="ECO:0000313" key="11">
    <source>
        <dbReference type="Proteomes" id="UP000886865"/>
    </source>
</evidence>
<keyword evidence="4" id="KW-0547">Nucleotide-binding</keyword>
<proteinExistence type="inferred from homology"/>
<comment type="similarity">
    <text evidence="7">Belongs to the QueC family.</text>
</comment>
<evidence type="ECO:0000256" key="2">
    <source>
        <dbReference type="ARBA" id="ARBA00022598"/>
    </source>
</evidence>
<dbReference type="Pfam" id="PF06508">
    <property type="entry name" value="QueC"/>
    <property type="match status" value="1"/>
</dbReference>
<protein>
    <recommendedName>
        <fullName evidence="8">7-cyano-7-deazaguanine synthase</fullName>
        <ecNumber evidence="8">6.3.4.20</ecNumber>
    </recommendedName>
</protein>
<dbReference type="Gene3D" id="3.40.50.620">
    <property type="entry name" value="HUPs"/>
    <property type="match status" value="1"/>
</dbReference>
<dbReference type="SUPFAM" id="SSF52402">
    <property type="entry name" value="Adenine nucleotide alpha hydrolases-like"/>
    <property type="match status" value="1"/>
</dbReference>
<keyword evidence="3" id="KW-0479">Metal-binding</keyword>
<reference evidence="10" key="1">
    <citation type="submission" date="2020-10" db="EMBL/GenBank/DDBJ databases">
        <authorList>
            <person name="Gilroy R."/>
        </authorList>
    </citation>
    <scope>NUCLEOTIDE SEQUENCE</scope>
    <source>
        <strain evidence="10">CHK152-2871</strain>
    </source>
</reference>
<name>A0A9D1FI13_9BACT</name>
<dbReference type="PANTHER" id="PTHR42914:SF1">
    <property type="entry name" value="7-CYANO-7-DEAZAGUANINE SYNTHASE"/>
    <property type="match status" value="1"/>
</dbReference>
<dbReference type="GO" id="GO:0046872">
    <property type="term" value="F:metal ion binding"/>
    <property type="evidence" value="ECO:0007669"/>
    <property type="project" value="UniProtKB-KW"/>
</dbReference>
<evidence type="ECO:0000313" key="10">
    <source>
        <dbReference type="EMBL" id="HIS73874.1"/>
    </source>
</evidence>
<evidence type="ECO:0000256" key="5">
    <source>
        <dbReference type="ARBA" id="ARBA00022833"/>
    </source>
</evidence>
<dbReference type="PANTHER" id="PTHR42914">
    <property type="entry name" value="7-CYANO-7-DEAZAGUANINE SYNTHASE"/>
    <property type="match status" value="1"/>
</dbReference>
<evidence type="ECO:0000256" key="1">
    <source>
        <dbReference type="ARBA" id="ARBA00005061"/>
    </source>
</evidence>
<dbReference type="GO" id="GO:0005524">
    <property type="term" value="F:ATP binding"/>
    <property type="evidence" value="ECO:0007669"/>
    <property type="project" value="UniProtKB-KW"/>
</dbReference>
<dbReference type="Proteomes" id="UP000886865">
    <property type="component" value="Unassembled WGS sequence"/>
</dbReference>
<comment type="catalytic activity">
    <reaction evidence="9">
        <text>7-carboxy-7-carbaguanine + NH4(+) + 2 ATP = 7-cyano-7-carbaguanine + 2 AMP + 2 diphosphate + 2 H(+)</text>
        <dbReference type="Rhea" id="RHEA:27982"/>
        <dbReference type="ChEBI" id="CHEBI:15378"/>
        <dbReference type="ChEBI" id="CHEBI:28938"/>
        <dbReference type="ChEBI" id="CHEBI:30616"/>
        <dbReference type="ChEBI" id="CHEBI:33019"/>
        <dbReference type="ChEBI" id="CHEBI:45075"/>
        <dbReference type="ChEBI" id="CHEBI:61036"/>
        <dbReference type="ChEBI" id="CHEBI:456215"/>
        <dbReference type="EC" id="6.3.4.20"/>
    </reaction>
</comment>
<dbReference type="EMBL" id="DVJQ01000021">
    <property type="protein sequence ID" value="HIS73874.1"/>
    <property type="molecule type" value="Genomic_DNA"/>
</dbReference>
<gene>
    <name evidence="10" type="primary">queC</name>
    <name evidence="10" type="ORF">IAA86_02500</name>
</gene>
<dbReference type="GO" id="GO:0016874">
    <property type="term" value="F:ligase activity"/>
    <property type="evidence" value="ECO:0007669"/>
    <property type="project" value="UniProtKB-KW"/>
</dbReference>
<dbReference type="NCBIfam" id="TIGR00364">
    <property type="entry name" value="7-cyano-7-deazaguanine synthase QueC"/>
    <property type="match status" value="1"/>
</dbReference>
<dbReference type="CDD" id="cd01995">
    <property type="entry name" value="QueC-like"/>
    <property type="match status" value="1"/>
</dbReference>
<comment type="pathway">
    <text evidence="1">Purine metabolism; 7-cyano-7-deazaguanine biosynthesis.</text>
</comment>